<dbReference type="Proteomes" id="UP000105007">
    <property type="component" value="Segment"/>
</dbReference>
<gene>
    <name evidence="1" type="ORF">SGPV180</name>
</gene>
<evidence type="ECO:0000313" key="2">
    <source>
        <dbReference type="Proteomes" id="UP000105007"/>
    </source>
</evidence>
<proteinExistence type="predicted"/>
<protein>
    <submittedName>
        <fullName evidence="1">Uncharacterized protein</fullName>
    </submittedName>
</protein>
<dbReference type="EMBL" id="KT159937">
    <property type="protein sequence ID" value="AKR04304.1"/>
    <property type="molecule type" value="Genomic_DNA"/>
</dbReference>
<reference evidence="1 2" key="1">
    <citation type="journal article" date="2015" name="J. Virol.">
        <title>Salmon gill poxvirus, the deepest representative of the Chordopoxvirinae.</title>
        <authorList>
            <person name="Gjessing M.C."/>
            <person name="Yutin N."/>
            <person name="Tengs T."/>
            <person name="Senkevich T."/>
            <person name="Koonin E.V."/>
            <person name="Ronning H.P."/>
            <person name="Alarson M."/>
            <person name="Ylving S."/>
            <person name="Lie K.-I."/>
            <person name="Saure B."/>
            <person name="Tran L."/>
            <person name="Moss B."/>
            <person name="Dale O.B."/>
        </authorList>
    </citation>
    <scope>NUCLEOTIDE SEQUENCE [LARGE SCALE GENOMIC DNA]</scope>
    <source>
        <strain evidence="1">2012-04-F277-L3G</strain>
    </source>
</reference>
<organism evidence="1 2">
    <name type="scientific">Salmon gill poxvirus</name>
    <dbReference type="NCBI Taxonomy" id="1680908"/>
    <lineage>
        <taxon>Viruses</taxon>
        <taxon>Varidnaviria</taxon>
        <taxon>Bamfordvirae</taxon>
        <taxon>Nucleocytoviricota</taxon>
        <taxon>Pokkesviricetes</taxon>
        <taxon>Chitovirales</taxon>
        <taxon>Poxviridae</taxon>
        <taxon>Chordopoxvirinae</taxon>
        <taxon>Salmonpoxvirus</taxon>
        <taxon>Salmonpoxvirus gillpox</taxon>
        <taxon>Salmon gillpox virus</taxon>
    </lineage>
</organism>
<evidence type="ECO:0000313" key="1">
    <source>
        <dbReference type="EMBL" id="AKR04304.1"/>
    </source>
</evidence>
<sequence length="417" mass="48857">MSDWFEQVEKDSIDKMEKGLSDEVDRNLFTSEKVTIGEKAQELANSLVHGHHDDVKWQNIFVHDFFAMTKTATQRTFFMDTFTEHLDKLAEERGPTVKTVTIKNTKWLRNFTKVPEHHTSMDDVMYDIRNSVIFIAHCPDRKPFTDKTAKDLTGDPFSNRIGRLSSCLFERFIEQNIYTFQKESMMTLKFPIFTIVYNFLTYEILEYIDRDEDSVCLGMIAMFPPPLLDTIAKNKTRFSGRFTTHCFIMFPKMFSRLCAGIPRYDFYSRSDGPEPKRIDLSDVVCLPDEKNKFIMALTLGVLEFIRLIRHYTLSSYIERVADVVNTYILPFVKPEHGWKLTPEMKDMIYGKLFECYPRGVAENVDRGTRKQEILLRTLFNSSTKVLEQMEDPDLIDAFGQYIDDIRKQIKKVDADYF</sequence>
<keyword evidence="2" id="KW-1185">Reference proteome</keyword>
<dbReference type="RefSeq" id="YP_009162552.1">
    <property type="nucleotide sequence ID" value="NC_027707.1"/>
</dbReference>
<dbReference type="KEGG" id="vg:25392347"/>
<name>A0A0H4YFR7_9POXV</name>
<dbReference type="GeneID" id="25392347"/>
<accession>A0A0H4YFR7</accession>